<dbReference type="InterPro" id="IPR001647">
    <property type="entry name" value="HTH_TetR"/>
</dbReference>
<protein>
    <submittedName>
        <fullName evidence="4">TetR/AcrR family transcriptional regulator</fullName>
    </submittedName>
</protein>
<comment type="caution">
    <text evidence="4">The sequence shown here is derived from an EMBL/GenBank/DDBJ whole genome shotgun (WGS) entry which is preliminary data.</text>
</comment>
<evidence type="ECO:0000256" key="2">
    <source>
        <dbReference type="PROSITE-ProRule" id="PRU00335"/>
    </source>
</evidence>
<proteinExistence type="predicted"/>
<keyword evidence="5" id="KW-1185">Reference proteome</keyword>
<dbReference type="SUPFAM" id="SSF46689">
    <property type="entry name" value="Homeodomain-like"/>
    <property type="match status" value="1"/>
</dbReference>
<dbReference type="PANTHER" id="PTHR43479:SF11">
    <property type="entry name" value="ACREF_ENVCD OPERON REPRESSOR-RELATED"/>
    <property type="match status" value="1"/>
</dbReference>
<name>A0A846YC33_9NOCA</name>
<keyword evidence="1 2" id="KW-0238">DNA-binding</keyword>
<organism evidence="4 5">
    <name type="scientific">Nocardia flavorosea</name>
    <dbReference type="NCBI Taxonomy" id="53429"/>
    <lineage>
        <taxon>Bacteria</taxon>
        <taxon>Bacillati</taxon>
        <taxon>Actinomycetota</taxon>
        <taxon>Actinomycetes</taxon>
        <taxon>Mycobacteriales</taxon>
        <taxon>Nocardiaceae</taxon>
        <taxon>Nocardia</taxon>
    </lineage>
</organism>
<dbReference type="Proteomes" id="UP000570678">
    <property type="component" value="Unassembled WGS sequence"/>
</dbReference>
<dbReference type="AlphaFoldDB" id="A0A846YC33"/>
<dbReference type="EMBL" id="JAAXOT010000006">
    <property type="protein sequence ID" value="NKY57186.1"/>
    <property type="molecule type" value="Genomic_DNA"/>
</dbReference>
<dbReference type="Pfam" id="PF00440">
    <property type="entry name" value="TetR_N"/>
    <property type="match status" value="1"/>
</dbReference>
<evidence type="ECO:0000256" key="1">
    <source>
        <dbReference type="ARBA" id="ARBA00023125"/>
    </source>
</evidence>
<accession>A0A846YC33</accession>
<dbReference type="PROSITE" id="PS50977">
    <property type="entry name" value="HTH_TETR_2"/>
    <property type="match status" value="1"/>
</dbReference>
<dbReference type="PANTHER" id="PTHR43479">
    <property type="entry name" value="ACREF/ENVCD OPERON REPRESSOR-RELATED"/>
    <property type="match status" value="1"/>
</dbReference>
<dbReference type="InterPro" id="IPR050624">
    <property type="entry name" value="HTH-type_Tx_Regulator"/>
</dbReference>
<dbReference type="Gene3D" id="1.10.357.10">
    <property type="entry name" value="Tetracycline Repressor, domain 2"/>
    <property type="match status" value="1"/>
</dbReference>
<dbReference type="GO" id="GO:0003677">
    <property type="term" value="F:DNA binding"/>
    <property type="evidence" value="ECO:0007669"/>
    <property type="project" value="UniProtKB-UniRule"/>
</dbReference>
<evidence type="ECO:0000259" key="3">
    <source>
        <dbReference type="PROSITE" id="PS50977"/>
    </source>
</evidence>
<sequence>MDAVNAPTQRPRGREAQRLETRKRVFEAAVTEFKRAGTAGADVGAIIDTAGVARGTFYFHFPSKEHVLLELERREETRIAKEFARFVARPHDLPGALRKAVQLVLSVERRVGAILFKDVLGLHFAPTRPPDDEWTDHPLIVLVVEEIGRARDNSEAAQEVDPFHSAVFFLLGLYALLTTTSDSKSVRAAMLDNYVTVALRGMEPR</sequence>
<gene>
    <name evidence="4" type="ORF">HGA15_13665</name>
</gene>
<feature type="DNA-binding region" description="H-T-H motif" evidence="2">
    <location>
        <begin position="42"/>
        <end position="61"/>
    </location>
</feature>
<dbReference type="InterPro" id="IPR009057">
    <property type="entry name" value="Homeodomain-like_sf"/>
</dbReference>
<dbReference type="RefSeq" id="WP_062976662.1">
    <property type="nucleotide sequence ID" value="NZ_JARWNH010000289.1"/>
</dbReference>
<reference evidence="4 5" key="1">
    <citation type="submission" date="2020-04" db="EMBL/GenBank/DDBJ databases">
        <title>MicrobeNet Type strains.</title>
        <authorList>
            <person name="Nicholson A.C."/>
        </authorList>
    </citation>
    <scope>NUCLEOTIDE SEQUENCE [LARGE SCALE GENOMIC DNA]</scope>
    <source>
        <strain evidence="4 5">JCM 3332</strain>
    </source>
</reference>
<evidence type="ECO:0000313" key="4">
    <source>
        <dbReference type="EMBL" id="NKY57186.1"/>
    </source>
</evidence>
<feature type="domain" description="HTH tetR-type" evidence="3">
    <location>
        <begin position="19"/>
        <end position="79"/>
    </location>
</feature>
<dbReference type="PRINTS" id="PR00455">
    <property type="entry name" value="HTHTETR"/>
</dbReference>
<evidence type="ECO:0000313" key="5">
    <source>
        <dbReference type="Proteomes" id="UP000570678"/>
    </source>
</evidence>